<dbReference type="InterPro" id="IPR001138">
    <property type="entry name" value="Zn2Cys6_DnaBD"/>
</dbReference>
<sequence length="512" mass="54998">MTRNRRRTGVALTLNQNASPSLPDDNDEPDRMGRKRRRTVQACEECRDRKRKCDGVRPVCSSCSRRPGRCVWNDHRNTKGNKYVEGLRSRIRELEARDHAATGAQQRGQLASGVTVGTESTAGIASHANQALAEGNRPAPSPPAPGPPVASLLSPSPSQASLVPHLVEAAATQQPALAAVHHPTTASGHLDGAEADSDTDPSDDDDSTIAVGSSRYVDGLDAMGVVHSAADGAPGRRRRPSEYFGPSSTVSLLGDAFSAINAMHKKAPWHGSSPSGSWGVAAGDCGPLEGRVDKQLTPSPSRDGSNEAKARAVSSGLGYTVPTRPEADQLVDGYRTWVHSLYPYVHMPSFLARYRAVWESTTSAKGRQTDRPSTPASTNYYEGMSEKLFHCMLNLVFAMGALFSPSVAFQDRSSVSGTFFARGKALVDLDELACGSPALVQVLLLMGQYLQSTDAASSCWNIVGLTIHVCQGIGLHQEPECCRGDVCTGGHHSQLEREMRRRTWMCSVILDR</sequence>
<dbReference type="CDD" id="cd12148">
    <property type="entry name" value="fungal_TF_MHR"/>
    <property type="match status" value="1"/>
</dbReference>
<dbReference type="SMART" id="SM00066">
    <property type="entry name" value="GAL4"/>
    <property type="match status" value="1"/>
</dbReference>
<reference evidence="8 9" key="1">
    <citation type="submission" date="2024-01" db="EMBL/GenBank/DDBJ databases">
        <authorList>
            <person name="Allen C."/>
            <person name="Tagirdzhanova G."/>
        </authorList>
    </citation>
    <scope>NUCLEOTIDE SEQUENCE [LARGE SCALE GENOMIC DNA]</scope>
</reference>
<evidence type="ECO:0000313" key="8">
    <source>
        <dbReference type="EMBL" id="CAK7220258.1"/>
    </source>
</evidence>
<keyword evidence="2" id="KW-0805">Transcription regulation</keyword>
<keyword evidence="3" id="KW-0238">DNA-binding</keyword>
<evidence type="ECO:0000256" key="3">
    <source>
        <dbReference type="ARBA" id="ARBA00023125"/>
    </source>
</evidence>
<keyword evidence="9" id="KW-1185">Reference proteome</keyword>
<feature type="region of interest" description="Disordered" evidence="6">
    <location>
        <begin position="186"/>
        <end position="210"/>
    </location>
</feature>
<accession>A0ABP0BKV4</accession>
<dbReference type="Pfam" id="PF04082">
    <property type="entry name" value="Fungal_trans"/>
    <property type="match status" value="1"/>
</dbReference>
<keyword evidence="5" id="KW-0539">Nucleus</keyword>
<protein>
    <recommendedName>
        <fullName evidence="7">Zn(2)-C6 fungal-type domain-containing protein</fullName>
    </recommendedName>
</protein>
<evidence type="ECO:0000256" key="2">
    <source>
        <dbReference type="ARBA" id="ARBA00023015"/>
    </source>
</evidence>
<keyword evidence="1" id="KW-0479">Metal-binding</keyword>
<comment type="caution">
    <text evidence="8">The sequence shown here is derived from an EMBL/GenBank/DDBJ whole genome shotgun (WGS) entry which is preliminary data.</text>
</comment>
<evidence type="ECO:0000256" key="1">
    <source>
        <dbReference type="ARBA" id="ARBA00022723"/>
    </source>
</evidence>
<evidence type="ECO:0000256" key="4">
    <source>
        <dbReference type="ARBA" id="ARBA00023163"/>
    </source>
</evidence>
<feature type="region of interest" description="Disordered" evidence="6">
    <location>
        <begin position="270"/>
        <end position="313"/>
    </location>
</feature>
<feature type="region of interest" description="Disordered" evidence="6">
    <location>
        <begin position="1"/>
        <end position="38"/>
    </location>
</feature>
<dbReference type="PROSITE" id="PS00463">
    <property type="entry name" value="ZN2_CY6_FUNGAL_1"/>
    <property type="match status" value="1"/>
</dbReference>
<feature type="domain" description="Zn(2)-C6 fungal-type" evidence="7">
    <location>
        <begin position="42"/>
        <end position="72"/>
    </location>
</feature>
<gene>
    <name evidence="8" type="ORF">SCUCBS95973_004098</name>
</gene>
<proteinExistence type="predicted"/>
<dbReference type="InterPro" id="IPR036864">
    <property type="entry name" value="Zn2-C6_fun-type_DNA-bd_sf"/>
</dbReference>
<dbReference type="PROSITE" id="PS50048">
    <property type="entry name" value="ZN2_CY6_FUNGAL_2"/>
    <property type="match status" value="1"/>
</dbReference>
<evidence type="ECO:0000259" key="7">
    <source>
        <dbReference type="PROSITE" id="PS50048"/>
    </source>
</evidence>
<name>A0ABP0BKV4_9PEZI</name>
<feature type="compositionally biased region" description="Low complexity" evidence="6">
    <location>
        <begin position="270"/>
        <end position="279"/>
    </location>
</feature>
<dbReference type="SUPFAM" id="SSF57701">
    <property type="entry name" value="Zn2/Cys6 DNA-binding domain"/>
    <property type="match status" value="1"/>
</dbReference>
<evidence type="ECO:0000313" key="9">
    <source>
        <dbReference type="Proteomes" id="UP001642405"/>
    </source>
</evidence>
<feature type="compositionally biased region" description="Pro residues" evidence="6">
    <location>
        <begin position="139"/>
        <end position="148"/>
    </location>
</feature>
<evidence type="ECO:0000256" key="5">
    <source>
        <dbReference type="ARBA" id="ARBA00023242"/>
    </source>
</evidence>
<dbReference type="Pfam" id="PF00172">
    <property type="entry name" value="Zn_clus"/>
    <property type="match status" value="1"/>
</dbReference>
<keyword evidence="4" id="KW-0804">Transcription</keyword>
<dbReference type="EMBL" id="CAWUHB010000019">
    <property type="protein sequence ID" value="CAK7220258.1"/>
    <property type="molecule type" value="Genomic_DNA"/>
</dbReference>
<dbReference type="InterPro" id="IPR007219">
    <property type="entry name" value="XnlR_reg_dom"/>
</dbReference>
<dbReference type="PANTHER" id="PTHR47424:SF3">
    <property type="entry name" value="REGULATORY PROTEIN GAL4"/>
    <property type="match status" value="1"/>
</dbReference>
<evidence type="ECO:0000256" key="6">
    <source>
        <dbReference type="SAM" id="MobiDB-lite"/>
    </source>
</evidence>
<dbReference type="CDD" id="cd00067">
    <property type="entry name" value="GAL4"/>
    <property type="match status" value="1"/>
</dbReference>
<feature type="region of interest" description="Disordered" evidence="6">
    <location>
        <begin position="132"/>
        <end position="158"/>
    </location>
</feature>
<feature type="compositionally biased region" description="Acidic residues" evidence="6">
    <location>
        <begin position="193"/>
        <end position="207"/>
    </location>
</feature>
<feature type="compositionally biased region" description="Low complexity" evidence="6">
    <location>
        <begin position="149"/>
        <end position="158"/>
    </location>
</feature>
<dbReference type="Gene3D" id="4.10.240.10">
    <property type="entry name" value="Zn(2)-C6 fungal-type DNA-binding domain"/>
    <property type="match status" value="1"/>
</dbReference>
<dbReference type="Proteomes" id="UP001642405">
    <property type="component" value="Unassembled WGS sequence"/>
</dbReference>
<organism evidence="8 9">
    <name type="scientific">Sporothrix curviconia</name>
    <dbReference type="NCBI Taxonomy" id="1260050"/>
    <lineage>
        <taxon>Eukaryota</taxon>
        <taxon>Fungi</taxon>
        <taxon>Dikarya</taxon>
        <taxon>Ascomycota</taxon>
        <taxon>Pezizomycotina</taxon>
        <taxon>Sordariomycetes</taxon>
        <taxon>Sordariomycetidae</taxon>
        <taxon>Ophiostomatales</taxon>
        <taxon>Ophiostomataceae</taxon>
        <taxon>Sporothrix</taxon>
    </lineage>
</organism>
<dbReference type="PANTHER" id="PTHR47424">
    <property type="entry name" value="REGULATORY PROTEIN GAL4"/>
    <property type="match status" value="1"/>
</dbReference>
<dbReference type="InterPro" id="IPR051127">
    <property type="entry name" value="Fungal_SecMet_Regulators"/>
</dbReference>